<dbReference type="EMBL" id="CP060724">
    <property type="protein sequence ID" value="QNN74664.1"/>
    <property type="molecule type" value="Genomic_DNA"/>
</dbReference>
<sequence>MFNLSKRSKWDSTVFDHQLIDAIDNAKYDYEKAKMSEEALFESNIDPRLIKAQTAFAKQKYFFLLRASRERQMKGHWQNVFMRPE</sequence>
<proteinExistence type="predicted"/>
<gene>
    <name evidence="1" type="ORF">H9L19_04310</name>
</gene>
<keyword evidence="2" id="KW-1185">Reference proteome</keyword>
<dbReference type="Pfam" id="PF10704">
    <property type="entry name" value="DUF2508"/>
    <property type="match status" value="1"/>
</dbReference>
<reference evidence="1 2" key="1">
    <citation type="submission" date="2020-08" db="EMBL/GenBank/DDBJ databases">
        <title>Genome sequence of Weissella diestrammenae KACC 16890T.</title>
        <authorList>
            <person name="Hyun D.-W."/>
            <person name="Bae J.-W."/>
        </authorList>
    </citation>
    <scope>NUCLEOTIDE SEQUENCE [LARGE SCALE GENOMIC DNA]</scope>
    <source>
        <strain evidence="1 2">KACC 16890</strain>
    </source>
</reference>
<accession>A0A7G9T3I9</accession>
<protein>
    <submittedName>
        <fullName evidence="1">YaaL family protein</fullName>
    </submittedName>
</protein>
<dbReference type="AlphaFoldDB" id="A0A7G9T3I9"/>
<dbReference type="Proteomes" id="UP000515800">
    <property type="component" value="Chromosome"/>
</dbReference>
<dbReference type="RefSeq" id="WP_187528499.1">
    <property type="nucleotide sequence ID" value="NZ_CP060724.1"/>
</dbReference>
<dbReference type="InterPro" id="IPR019644">
    <property type="entry name" value="DUF2508"/>
</dbReference>
<name>A0A7G9T3I9_9LACO</name>
<dbReference type="KEGG" id="wdi:H9L19_04310"/>
<organism evidence="1 2">
    <name type="scientific">Weissella diestrammenae</name>
    <dbReference type="NCBI Taxonomy" id="1162633"/>
    <lineage>
        <taxon>Bacteria</taxon>
        <taxon>Bacillati</taxon>
        <taxon>Bacillota</taxon>
        <taxon>Bacilli</taxon>
        <taxon>Lactobacillales</taxon>
        <taxon>Lactobacillaceae</taxon>
        <taxon>Weissella</taxon>
    </lineage>
</organism>
<evidence type="ECO:0000313" key="1">
    <source>
        <dbReference type="EMBL" id="QNN74664.1"/>
    </source>
</evidence>
<evidence type="ECO:0000313" key="2">
    <source>
        <dbReference type="Proteomes" id="UP000515800"/>
    </source>
</evidence>